<dbReference type="GeneID" id="18912588"/>
<dbReference type="RefSeq" id="XP_007393804.1">
    <property type="nucleotide sequence ID" value="XM_007393742.1"/>
</dbReference>
<gene>
    <name evidence="1" type="ORF">PHACADRAFT_207305</name>
</gene>
<evidence type="ECO:0008006" key="3">
    <source>
        <dbReference type="Google" id="ProtNLM"/>
    </source>
</evidence>
<keyword evidence="2" id="KW-1185">Reference proteome</keyword>
<accession>K5X6J8</accession>
<dbReference type="SUPFAM" id="SSF52047">
    <property type="entry name" value="RNI-like"/>
    <property type="match status" value="1"/>
</dbReference>
<dbReference type="InterPro" id="IPR032675">
    <property type="entry name" value="LRR_dom_sf"/>
</dbReference>
<dbReference type="Gene3D" id="3.80.10.10">
    <property type="entry name" value="Ribonuclease Inhibitor"/>
    <property type="match status" value="1"/>
</dbReference>
<organism evidence="1 2">
    <name type="scientific">Phanerochaete carnosa (strain HHB-10118-sp)</name>
    <name type="common">White-rot fungus</name>
    <name type="synonym">Peniophora carnosa</name>
    <dbReference type="NCBI Taxonomy" id="650164"/>
    <lineage>
        <taxon>Eukaryota</taxon>
        <taxon>Fungi</taxon>
        <taxon>Dikarya</taxon>
        <taxon>Basidiomycota</taxon>
        <taxon>Agaricomycotina</taxon>
        <taxon>Agaricomycetes</taxon>
        <taxon>Polyporales</taxon>
        <taxon>Phanerochaetaceae</taxon>
        <taxon>Phanerochaete</taxon>
    </lineage>
</organism>
<sequence>MDSDDEDILQYERETLRYSSYSRRYKGEYPVRLYEKEEDQWIYRSITFTVRQGTTYNPRNDPCGARGVQYRVLRFYEMMKGFHTGILDLAGRHECRYRSVKKRWMAFAAELHELLEHSTEMEVPVLDPSGEVIMLPGDPPEPLMSDSFCVDPNNLLKQFEEKWRLTVYSIGAFKCLYEEVNECIEANPEPMFQMLCLMDLPPELLHIIMEACGVDGARRLGAACRPLRMVSLPYIYKDRILKLKFDPKWDEVDGKNPSEFLDYVQSLAMTARDSFIRDAAFLQSRPDITQCIESLSITGWSEAYCNSAGWQPFDENVTKFFLPVALYAQDLIARCPNIKRLSLSFMVITEAARENVIALQKLEHLRIMCSKVVGSATPHHPASAVPNLTIWTSSALDSSAWTFMPSLTNVRWLWLTRSGDAPRILPPPEIIQSWNPLITTERASIDGVQCDEWPDLVTLFTSASLATDHHLPLTHLKISLTYGIPSFIVDELLAALEGSALQYLVLDGTTYGEPEIIDDVAQKLPNLKSLTLVYRDSYRQSKEAPANWPYPTWEYAQRLGRFHHLSHFSWNLDVPVSLSPAAMRLFEDGYPEERWEYLEDEWFYPSGEVAKLLAAYCPTLEMVMCSGLLGSNWAITRSPEGSIQIEELIGSSWQYREQYNPTRFSSWPLLGLSDDS</sequence>
<reference evidence="1 2" key="1">
    <citation type="journal article" date="2012" name="BMC Genomics">
        <title>Comparative genomics of the white-rot fungi, Phanerochaete carnosa and P. chrysosporium, to elucidate the genetic basis of the distinct wood types they colonize.</title>
        <authorList>
            <person name="Suzuki H."/>
            <person name="MacDonald J."/>
            <person name="Syed K."/>
            <person name="Salamov A."/>
            <person name="Hori C."/>
            <person name="Aerts A."/>
            <person name="Henrissat B."/>
            <person name="Wiebenga A."/>
            <person name="vanKuyk P.A."/>
            <person name="Barry K."/>
            <person name="Lindquist E."/>
            <person name="LaButti K."/>
            <person name="Lapidus A."/>
            <person name="Lucas S."/>
            <person name="Coutinho P."/>
            <person name="Gong Y."/>
            <person name="Samejima M."/>
            <person name="Mahadevan R."/>
            <person name="Abou-Zaid M."/>
            <person name="de Vries R.P."/>
            <person name="Igarashi K."/>
            <person name="Yadav J.S."/>
            <person name="Grigoriev I.V."/>
            <person name="Master E.R."/>
        </authorList>
    </citation>
    <scope>NUCLEOTIDE SEQUENCE [LARGE SCALE GENOMIC DNA]</scope>
    <source>
        <strain evidence="1 2">HHB-10118-sp</strain>
    </source>
</reference>
<dbReference type="OrthoDB" id="2801112at2759"/>
<protein>
    <recommendedName>
        <fullName evidence="3">F-box domain-containing protein</fullName>
    </recommendedName>
</protein>
<evidence type="ECO:0000313" key="2">
    <source>
        <dbReference type="Proteomes" id="UP000008370"/>
    </source>
</evidence>
<dbReference type="HOGENOM" id="CLU_024464_0_0_1"/>
<proteinExistence type="predicted"/>
<dbReference type="InParanoid" id="K5X6J8"/>
<dbReference type="EMBL" id="JH930470">
    <property type="protein sequence ID" value="EKM58492.1"/>
    <property type="molecule type" value="Genomic_DNA"/>
</dbReference>
<dbReference type="AlphaFoldDB" id="K5X6J8"/>
<dbReference type="KEGG" id="pco:PHACADRAFT_207305"/>
<evidence type="ECO:0000313" key="1">
    <source>
        <dbReference type="EMBL" id="EKM58492.1"/>
    </source>
</evidence>
<dbReference type="Proteomes" id="UP000008370">
    <property type="component" value="Unassembled WGS sequence"/>
</dbReference>
<name>K5X6J8_PHACS</name>